<name>A0A151WP06_9HYME</name>
<gene>
    <name evidence="1" type="ORF">ALC60_11385</name>
</gene>
<dbReference type="STRING" id="64791.A0A151WP06"/>
<dbReference type="EMBL" id="KQ982896">
    <property type="protein sequence ID" value="KYQ49533.1"/>
    <property type="molecule type" value="Genomic_DNA"/>
</dbReference>
<organism evidence="1 2">
    <name type="scientific">Mycetomoellerius zeteki</name>
    <dbReference type="NCBI Taxonomy" id="64791"/>
    <lineage>
        <taxon>Eukaryota</taxon>
        <taxon>Metazoa</taxon>
        <taxon>Ecdysozoa</taxon>
        <taxon>Arthropoda</taxon>
        <taxon>Hexapoda</taxon>
        <taxon>Insecta</taxon>
        <taxon>Pterygota</taxon>
        <taxon>Neoptera</taxon>
        <taxon>Endopterygota</taxon>
        <taxon>Hymenoptera</taxon>
        <taxon>Apocrita</taxon>
        <taxon>Aculeata</taxon>
        <taxon>Formicoidea</taxon>
        <taxon>Formicidae</taxon>
        <taxon>Myrmicinae</taxon>
        <taxon>Mycetomoellerius</taxon>
    </lineage>
</organism>
<keyword evidence="2" id="KW-1185">Reference proteome</keyword>
<sequence>NLCQIFESWPILKHPNAYILIEEDYASLKLPTQELTLENWQTFFASIVAVRSSKKDDDNAQVLLQLIQSNNLTDNTKIVLQLRLLPHLLPPKTRIRSKKTQWKPSIPECKDSIIISTTLIANITKIQEDKRKAAANLGITLQPFMIAIGSSADISDTFVSVDNILYKVPSAVKAIDLCFKIFQVFNVEYPIESAHI</sequence>
<accession>A0A151WP06</accession>
<dbReference type="AlphaFoldDB" id="A0A151WP06"/>
<evidence type="ECO:0000313" key="1">
    <source>
        <dbReference type="EMBL" id="KYQ49533.1"/>
    </source>
</evidence>
<reference evidence="1 2" key="1">
    <citation type="submission" date="2015-09" db="EMBL/GenBank/DDBJ databases">
        <title>Trachymyrmex zeteki WGS genome.</title>
        <authorList>
            <person name="Nygaard S."/>
            <person name="Hu H."/>
            <person name="Boomsma J."/>
            <person name="Zhang G."/>
        </authorList>
    </citation>
    <scope>NUCLEOTIDE SEQUENCE [LARGE SCALE GENOMIC DNA]</scope>
    <source>
        <strain evidence="1">Tzet28-1</strain>
        <tissue evidence="1">Whole body</tissue>
    </source>
</reference>
<proteinExistence type="predicted"/>
<protein>
    <submittedName>
        <fullName evidence="1">Uncharacterized protein</fullName>
    </submittedName>
</protein>
<evidence type="ECO:0000313" key="2">
    <source>
        <dbReference type="Proteomes" id="UP000075809"/>
    </source>
</evidence>
<dbReference type="Proteomes" id="UP000075809">
    <property type="component" value="Unassembled WGS sequence"/>
</dbReference>
<feature type="non-terminal residue" evidence="1">
    <location>
        <position position="1"/>
    </location>
</feature>